<accession>A0A2M4DPP9</accession>
<feature type="signal peptide" evidence="1">
    <location>
        <begin position="1"/>
        <end position="17"/>
    </location>
</feature>
<name>A0A2M4DPP9_ANODA</name>
<evidence type="ECO:0000256" key="1">
    <source>
        <dbReference type="SAM" id="SignalP"/>
    </source>
</evidence>
<dbReference type="AlphaFoldDB" id="A0A2M4DPP9"/>
<evidence type="ECO:0000313" key="2">
    <source>
        <dbReference type="EMBL" id="MBW79088.1"/>
    </source>
</evidence>
<protein>
    <submittedName>
        <fullName evidence="2">Putative secreted protein</fullName>
    </submittedName>
</protein>
<reference evidence="2" key="1">
    <citation type="submission" date="2018-01" db="EMBL/GenBank/DDBJ databases">
        <title>An insight into the sialome of Amazonian anophelines.</title>
        <authorList>
            <person name="Ribeiro J.M."/>
            <person name="Scarpassa V."/>
            <person name="Calvo E."/>
        </authorList>
    </citation>
    <scope>NUCLEOTIDE SEQUENCE</scope>
</reference>
<sequence>MLLLLLLLLSTKQSRRSTPSPPAHVTRAAEWLCRCITRSVDSRVAPNPLEPRVPAPVCERERVRTNGRR</sequence>
<feature type="chain" id="PRO_5014824593" evidence="1">
    <location>
        <begin position="18"/>
        <end position="69"/>
    </location>
</feature>
<dbReference type="EMBL" id="GGFL01014910">
    <property type="protein sequence ID" value="MBW79088.1"/>
    <property type="molecule type" value="Transcribed_RNA"/>
</dbReference>
<keyword evidence="1" id="KW-0732">Signal</keyword>
<organism evidence="2">
    <name type="scientific">Anopheles darlingi</name>
    <name type="common">Mosquito</name>
    <dbReference type="NCBI Taxonomy" id="43151"/>
    <lineage>
        <taxon>Eukaryota</taxon>
        <taxon>Metazoa</taxon>
        <taxon>Ecdysozoa</taxon>
        <taxon>Arthropoda</taxon>
        <taxon>Hexapoda</taxon>
        <taxon>Insecta</taxon>
        <taxon>Pterygota</taxon>
        <taxon>Neoptera</taxon>
        <taxon>Endopterygota</taxon>
        <taxon>Diptera</taxon>
        <taxon>Nematocera</taxon>
        <taxon>Culicoidea</taxon>
        <taxon>Culicidae</taxon>
        <taxon>Anophelinae</taxon>
        <taxon>Anopheles</taxon>
    </lineage>
</organism>
<proteinExistence type="predicted"/>